<evidence type="ECO:0000259" key="7">
    <source>
        <dbReference type="Pfam" id="PF16822"/>
    </source>
</evidence>
<keyword evidence="4" id="KW-0732">Signal</keyword>
<dbReference type="Proteomes" id="UP000198817">
    <property type="component" value="Unassembled WGS sequence"/>
</dbReference>
<dbReference type="AlphaFoldDB" id="A0A1I7F5M9"/>
<evidence type="ECO:0000256" key="4">
    <source>
        <dbReference type="ARBA" id="ARBA00022729"/>
    </source>
</evidence>
<reference evidence="8 9" key="1">
    <citation type="submission" date="2016-10" db="EMBL/GenBank/DDBJ databases">
        <authorList>
            <person name="de Groot N.N."/>
        </authorList>
    </citation>
    <scope>NUCLEOTIDE SEQUENCE [LARGE SCALE GENOMIC DNA]</scope>
    <source>
        <strain evidence="8 9">KHGC13</strain>
    </source>
</reference>
<name>A0A1I7F5M9_9FIRM</name>
<evidence type="ECO:0000256" key="5">
    <source>
        <dbReference type="ARBA" id="ARBA00022764"/>
    </source>
</evidence>
<dbReference type="EMBL" id="FPBT01000001">
    <property type="protein sequence ID" value="SFU31464.1"/>
    <property type="molecule type" value="Genomic_DNA"/>
</dbReference>
<sequence>MKHDPKIMKIASVGFTALLMAVLVLNILLPDRTFSPQENRILQQLPPVSLLQYMEGRMETKLDKYVNDQFPLRDQFIRLNTAADVTLGKCISNGVIRCRDHYLMETVSAPKNTVLRKTERSIARFRKQYPRLHMYFLLAPNAANILQDKLPMTVRVHDQNRDMDRFFREMKKIGVTPVDTRQTLRQASRKQQVYYRTDHHWTTQGAYAAYLYARKPLKLRSEVKYKPYIVKNDFTGTLYSKSGFTGGRYDNITLYLPSSKTKPSVISYADTKQKTTEFYQLNNLKKKDAYTVFGGSNHPLYTVKTPVRSSRRLLLIKDSYANSFLPFLTQDFREIVVVDPRYYFGNVKDLIRNEGVTDVLFLYNDNTFMTDESLSLML</sequence>
<evidence type="ECO:0000256" key="3">
    <source>
        <dbReference type="ARBA" id="ARBA00022679"/>
    </source>
</evidence>
<dbReference type="InterPro" id="IPR031811">
    <property type="entry name" value="ALGX/ALGJ_SGNH-like"/>
</dbReference>
<evidence type="ECO:0000256" key="2">
    <source>
        <dbReference type="ARBA" id="ARBA00005182"/>
    </source>
</evidence>
<evidence type="ECO:0000256" key="6">
    <source>
        <dbReference type="ARBA" id="ARBA00022841"/>
    </source>
</evidence>
<comment type="subcellular location">
    <subcellularLocation>
        <location evidence="1">Periplasm</location>
    </subcellularLocation>
</comment>
<keyword evidence="6" id="KW-0016">Alginate biosynthesis</keyword>
<keyword evidence="3" id="KW-0808">Transferase</keyword>
<dbReference type="STRING" id="155865.SAMN05216515_105127"/>
<keyword evidence="9" id="KW-1185">Reference proteome</keyword>
<dbReference type="RefSeq" id="WP_242935038.1">
    <property type="nucleotide sequence ID" value="NZ_FOWF01000005.1"/>
</dbReference>
<gene>
    <name evidence="8" type="ORF">SAMN05216508_101273</name>
</gene>
<evidence type="ECO:0000256" key="1">
    <source>
        <dbReference type="ARBA" id="ARBA00004418"/>
    </source>
</evidence>
<keyword evidence="5" id="KW-0574">Periplasm</keyword>
<protein>
    <submittedName>
        <fullName evidence="8">DHHW protein</fullName>
    </submittedName>
</protein>
<evidence type="ECO:0000313" key="8">
    <source>
        <dbReference type="EMBL" id="SFU31464.1"/>
    </source>
</evidence>
<proteinExistence type="predicted"/>
<feature type="domain" description="AlgX/AlgJ SGNH hydrolase-like" evidence="7">
    <location>
        <begin position="115"/>
        <end position="211"/>
    </location>
</feature>
<organism evidence="8 9">
    <name type="scientific">Eubacterium pyruvativorans</name>
    <dbReference type="NCBI Taxonomy" id="155865"/>
    <lineage>
        <taxon>Bacteria</taxon>
        <taxon>Bacillati</taxon>
        <taxon>Bacillota</taxon>
        <taxon>Clostridia</taxon>
        <taxon>Eubacteriales</taxon>
        <taxon>Eubacteriaceae</taxon>
        <taxon>Eubacterium</taxon>
    </lineage>
</organism>
<comment type="pathway">
    <text evidence="2">Glycan biosynthesis; alginate biosynthesis.</text>
</comment>
<dbReference type="Pfam" id="PF16822">
    <property type="entry name" value="ALGX"/>
    <property type="match status" value="1"/>
</dbReference>
<accession>A0A1I7F5M9</accession>
<evidence type="ECO:0000313" key="9">
    <source>
        <dbReference type="Proteomes" id="UP000198817"/>
    </source>
</evidence>